<dbReference type="InterPro" id="IPR006175">
    <property type="entry name" value="YjgF/YER057c/UK114"/>
</dbReference>
<protein>
    <submittedName>
        <fullName evidence="2">Uncharacterized protein</fullName>
    </submittedName>
</protein>
<keyword evidence="1" id="KW-0175">Coiled coil</keyword>
<keyword evidence="3" id="KW-1185">Reference proteome</keyword>
<organism evidence="2 3">
    <name type="scientific">Micromonas commoda (strain RCC299 / NOUM17 / CCMP2709)</name>
    <name type="common">Picoplanktonic green alga</name>
    <dbReference type="NCBI Taxonomy" id="296587"/>
    <lineage>
        <taxon>Eukaryota</taxon>
        <taxon>Viridiplantae</taxon>
        <taxon>Chlorophyta</taxon>
        <taxon>Mamiellophyceae</taxon>
        <taxon>Mamiellales</taxon>
        <taxon>Mamiellaceae</taxon>
        <taxon>Micromonas</taxon>
    </lineage>
</organism>
<evidence type="ECO:0000313" key="3">
    <source>
        <dbReference type="Proteomes" id="UP000002009"/>
    </source>
</evidence>
<dbReference type="Gene3D" id="3.30.1330.40">
    <property type="entry name" value="RutC-like"/>
    <property type="match status" value="1"/>
</dbReference>
<dbReference type="InterPro" id="IPR035709">
    <property type="entry name" value="YoaB-like"/>
</dbReference>
<sequence>MAVAMVPHGGFGGLSSMPSPATGLISNGAAMSLGDGVGDDILQNVYERLALLEQENKSQRLKIAELDARCTTLSAASNLAAPPFLDDATINPEIKRVQVRGAKPGYSPIVTFGRMVWLTGIVALNTDNQFVEAQTKQALEHMTVLLQKAGTDPHHLLRVNVYLSDIRTADHMYRAWNSYFESLGMVEEQRPVRITHQATLKDAGFRVEVHAEAVLPALPRLKA</sequence>
<dbReference type="eggNOG" id="ENOG502T16R">
    <property type="taxonomic scope" value="Eukaryota"/>
</dbReference>
<evidence type="ECO:0000256" key="1">
    <source>
        <dbReference type="SAM" id="Coils"/>
    </source>
</evidence>
<reference evidence="2 3" key="1">
    <citation type="journal article" date="2009" name="Science">
        <title>Green evolution and dynamic adaptations revealed by genomes of the marine picoeukaryotes Micromonas.</title>
        <authorList>
            <person name="Worden A.Z."/>
            <person name="Lee J.H."/>
            <person name="Mock T."/>
            <person name="Rouze P."/>
            <person name="Simmons M.P."/>
            <person name="Aerts A.L."/>
            <person name="Allen A.E."/>
            <person name="Cuvelier M.L."/>
            <person name="Derelle E."/>
            <person name="Everett M.V."/>
            <person name="Foulon E."/>
            <person name="Grimwood J."/>
            <person name="Gundlach H."/>
            <person name="Henrissat B."/>
            <person name="Napoli C."/>
            <person name="McDonald S.M."/>
            <person name="Parker M.S."/>
            <person name="Rombauts S."/>
            <person name="Salamov A."/>
            <person name="Von Dassow P."/>
            <person name="Badger J.H."/>
            <person name="Coutinho P.M."/>
            <person name="Demir E."/>
            <person name="Dubchak I."/>
            <person name="Gentemann C."/>
            <person name="Eikrem W."/>
            <person name="Gready J.E."/>
            <person name="John U."/>
            <person name="Lanier W."/>
            <person name="Lindquist E.A."/>
            <person name="Lucas S."/>
            <person name="Mayer K.F."/>
            <person name="Moreau H."/>
            <person name="Not F."/>
            <person name="Otillar R."/>
            <person name="Panaud O."/>
            <person name="Pangilinan J."/>
            <person name="Paulsen I."/>
            <person name="Piegu B."/>
            <person name="Poliakov A."/>
            <person name="Robbens S."/>
            <person name="Schmutz J."/>
            <person name="Toulza E."/>
            <person name="Wyss T."/>
            <person name="Zelensky A."/>
            <person name="Zhou K."/>
            <person name="Armbrust E.V."/>
            <person name="Bhattacharya D."/>
            <person name="Goodenough U.W."/>
            <person name="Van de Peer Y."/>
            <person name="Grigoriev I.V."/>
        </authorList>
    </citation>
    <scope>NUCLEOTIDE SEQUENCE [LARGE SCALE GENOMIC DNA]</scope>
    <source>
        <strain evidence="3">RCC299 / NOUM17</strain>
    </source>
</reference>
<dbReference type="OrthoDB" id="498891at2759"/>
<feature type="coiled-coil region" evidence="1">
    <location>
        <begin position="42"/>
        <end position="69"/>
    </location>
</feature>
<dbReference type="AlphaFoldDB" id="C1EAZ2"/>
<dbReference type="GeneID" id="8245324"/>
<dbReference type="RefSeq" id="XP_002503683.1">
    <property type="nucleotide sequence ID" value="XM_002503637.1"/>
</dbReference>
<dbReference type="KEGG" id="mis:MICPUN_108669"/>
<proteinExistence type="predicted"/>
<dbReference type="InterPro" id="IPR035959">
    <property type="entry name" value="RutC-like_sf"/>
</dbReference>
<name>C1EAZ2_MICCC</name>
<dbReference type="SUPFAM" id="SSF55298">
    <property type="entry name" value="YjgF-like"/>
    <property type="match status" value="1"/>
</dbReference>
<dbReference type="PANTHER" id="PTHR47328">
    <property type="match status" value="1"/>
</dbReference>
<dbReference type="InParanoid" id="C1EAZ2"/>
<dbReference type="PANTHER" id="PTHR47328:SF1">
    <property type="entry name" value="RUTC FAMILY PROTEIN YOAB"/>
    <property type="match status" value="1"/>
</dbReference>
<dbReference type="EMBL" id="CP001328">
    <property type="protein sequence ID" value="ACO64941.1"/>
    <property type="molecule type" value="Genomic_DNA"/>
</dbReference>
<accession>C1EAZ2</accession>
<evidence type="ECO:0000313" key="2">
    <source>
        <dbReference type="EMBL" id="ACO64941.1"/>
    </source>
</evidence>
<dbReference type="Pfam" id="PF01042">
    <property type="entry name" value="Ribonuc_L-PSP"/>
    <property type="match status" value="1"/>
</dbReference>
<dbReference type="STRING" id="296587.C1EAZ2"/>
<gene>
    <name evidence="2" type="ORF">MICPUN_108669</name>
</gene>
<dbReference type="Proteomes" id="UP000002009">
    <property type="component" value="Chromosome 7"/>
</dbReference>